<dbReference type="KEGG" id="sfk:KY5_2534"/>
<feature type="region of interest" description="Disordered" evidence="1">
    <location>
        <begin position="208"/>
        <end position="244"/>
    </location>
</feature>
<dbReference type="EMBL" id="CP022685">
    <property type="protein sequence ID" value="ATL27552.1"/>
    <property type="molecule type" value="Genomic_DNA"/>
</dbReference>
<protein>
    <recommendedName>
        <fullName evidence="5">Lipoprotein</fullName>
    </recommendedName>
</protein>
<feature type="region of interest" description="Disordered" evidence="1">
    <location>
        <begin position="55"/>
        <end position="83"/>
    </location>
</feature>
<feature type="chain" id="PRO_5038851332" description="Lipoprotein" evidence="2">
    <location>
        <begin position="21"/>
        <end position="244"/>
    </location>
</feature>
<dbReference type="AlphaFoldDB" id="A0A291Q7H3"/>
<evidence type="ECO:0000256" key="2">
    <source>
        <dbReference type="SAM" id="SignalP"/>
    </source>
</evidence>
<sequence length="244" mass="25641">MNPFLRHRLALCAAPFAVLAVLALSGCGRTDGLGAGEAAPSVSVQPRPASVWPAWAGKSSEAPGADAAARQPPPQPLRGLPKVGSGGLASMDVRAILRADPRAKPLADREMIDRPGQAGLRPPVFTDLTGDKKPELLVAADTESGRNVLVVYTEHGGKVYPILFTSGRNLSVETIGPDLLVRTPCADGGEQAVRFHWDGMRMSTLSDVKNYKKPMDPKGTPALKETPSPKPSRPPVPSDSPGGH</sequence>
<accession>A0A291Q7H3</accession>
<name>A0A291Q7H3_9ACTN</name>
<reference evidence="3 4" key="1">
    <citation type="submission" date="2017-08" db="EMBL/GenBank/DDBJ databases">
        <title>Complete Genome Sequence of Streptomyces formicae KY5, the formicamycin producer.</title>
        <authorList>
            <person name="Holmes N.A."/>
            <person name="Devine R."/>
            <person name="Qin Z."/>
            <person name="Seipke R.F."/>
            <person name="Wilkinson B."/>
            <person name="Hutchings M.I."/>
        </authorList>
    </citation>
    <scope>NUCLEOTIDE SEQUENCE [LARGE SCALE GENOMIC DNA]</scope>
    <source>
        <strain evidence="3 4">KY5</strain>
    </source>
</reference>
<organism evidence="3 4">
    <name type="scientific">Streptomyces formicae</name>
    <dbReference type="NCBI Taxonomy" id="1616117"/>
    <lineage>
        <taxon>Bacteria</taxon>
        <taxon>Bacillati</taxon>
        <taxon>Actinomycetota</taxon>
        <taxon>Actinomycetes</taxon>
        <taxon>Kitasatosporales</taxon>
        <taxon>Streptomycetaceae</taxon>
        <taxon>Streptomyces</taxon>
    </lineage>
</organism>
<dbReference type="Proteomes" id="UP000221011">
    <property type="component" value="Chromosome"/>
</dbReference>
<evidence type="ECO:0008006" key="5">
    <source>
        <dbReference type="Google" id="ProtNLM"/>
    </source>
</evidence>
<evidence type="ECO:0000256" key="1">
    <source>
        <dbReference type="SAM" id="MobiDB-lite"/>
    </source>
</evidence>
<feature type="compositionally biased region" description="Pro residues" evidence="1">
    <location>
        <begin position="228"/>
        <end position="238"/>
    </location>
</feature>
<feature type="signal peptide" evidence="2">
    <location>
        <begin position="1"/>
        <end position="20"/>
    </location>
</feature>
<evidence type="ECO:0000313" key="4">
    <source>
        <dbReference type="Proteomes" id="UP000221011"/>
    </source>
</evidence>
<evidence type="ECO:0000313" key="3">
    <source>
        <dbReference type="EMBL" id="ATL27552.1"/>
    </source>
</evidence>
<dbReference type="RefSeq" id="WP_098242356.1">
    <property type="nucleotide sequence ID" value="NZ_CP022685.1"/>
</dbReference>
<proteinExistence type="predicted"/>
<dbReference type="PROSITE" id="PS51257">
    <property type="entry name" value="PROKAR_LIPOPROTEIN"/>
    <property type="match status" value="1"/>
</dbReference>
<keyword evidence="4" id="KW-1185">Reference proteome</keyword>
<gene>
    <name evidence="3" type="ORF">KY5_2534</name>
</gene>
<keyword evidence="2" id="KW-0732">Signal</keyword>